<dbReference type="SMART" id="SM00800">
    <property type="entry name" value="uDENN"/>
    <property type="match status" value="1"/>
</dbReference>
<dbReference type="PANTHER" id="PTHR12296">
    <property type="entry name" value="DENN DOMAIN-CONTAINING PROTEIN 4"/>
    <property type="match status" value="1"/>
</dbReference>
<evidence type="ECO:0000313" key="6">
    <source>
        <dbReference type="Proteomes" id="UP000594262"/>
    </source>
</evidence>
<evidence type="ECO:0000313" key="5">
    <source>
        <dbReference type="EnsemblMetazoa" id="CLYHEMP012163.1"/>
    </source>
</evidence>
<protein>
    <submittedName>
        <fullName evidence="5">Uncharacterized protein</fullName>
    </submittedName>
</protein>
<dbReference type="Proteomes" id="UP000594262">
    <property type="component" value="Unplaced"/>
</dbReference>
<feature type="region of interest" description="Disordered" evidence="2">
    <location>
        <begin position="1013"/>
        <end position="1041"/>
    </location>
</feature>
<dbReference type="Pfam" id="PF03455">
    <property type="entry name" value="dDENN"/>
    <property type="match status" value="1"/>
</dbReference>
<feature type="compositionally biased region" description="Polar residues" evidence="2">
    <location>
        <begin position="1023"/>
        <end position="1035"/>
    </location>
</feature>
<feature type="region of interest" description="Disordered" evidence="2">
    <location>
        <begin position="1171"/>
        <end position="1212"/>
    </location>
</feature>
<feature type="compositionally biased region" description="Polar residues" evidence="2">
    <location>
        <begin position="701"/>
        <end position="714"/>
    </location>
</feature>
<feature type="domain" description="MABP" evidence="4">
    <location>
        <begin position="35"/>
        <end position="192"/>
    </location>
</feature>
<accession>A0A7M5WMT7</accession>
<evidence type="ECO:0000259" key="3">
    <source>
        <dbReference type="PROSITE" id="PS50211"/>
    </source>
</evidence>
<feature type="region of interest" description="Disordered" evidence="2">
    <location>
        <begin position="701"/>
        <end position="720"/>
    </location>
</feature>
<dbReference type="InterPro" id="IPR051696">
    <property type="entry name" value="DENN_Domain_GEFs"/>
</dbReference>
<dbReference type="InterPro" id="IPR023341">
    <property type="entry name" value="MABP"/>
</dbReference>
<keyword evidence="6" id="KW-1185">Reference proteome</keyword>
<dbReference type="Gene3D" id="3.40.50.11500">
    <property type="match status" value="1"/>
</dbReference>
<feature type="domain" description="UDENN" evidence="3">
    <location>
        <begin position="184"/>
        <end position="630"/>
    </location>
</feature>
<dbReference type="RefSeq" id="XP_066928786.1">
    <property type="nucleotide sequence ID" value="XM_067072685.1"/>
</dbReference>
<dbReference type="SMART" id="SM00801">
    <property type="entry name" value="dDENN"/>
    <property type="match status" value="1"/>
</dbReference>
<feature type="compositionally biased region" description="Low complexity" evidence="2">
    <location>
        <begin position="1320"/>
        <end position="1334"/>
    </location>
</feature>
<dbReference type="OrthoDB" id="75250at2759"/>
<dbReference type="PANTHER" id="PTHR12296:SF30">
    <property type="entry name" value="DENN DOMAIN-CONTAINING PROTEIN CRAG"/>
    <property type="match status" value="1"/>
</dbReference>
<reference evidence="5" key="1">
    <citation type="submission" date="2021-01" db="UniProtKB">
        <authorList>
            <consortium name="EnsemblMetazoa"/>
        </authorList>
    </citation>
    <scope>IDENTIFICATION</scope>
</reference>
<dbReference type="GO" id="GO:0005085">
    <property type="term" value="F:guanyl-nucleotide exchange factor activity"/>
    <property type="evidence" value="ECO:0007669"/>
    <property type="project" value="UniProtKB-KW"/>
</dbReference>
<dbReference type="InterPro" id="IPR001194">
    <property type="entry name" value="cDENN_dom"/>
</dbReference>
<evidence type="ECO:0000256" key="1">
    <source>
        <dbReference type="ARBA" id="ARBA00022658"/>
    </source>
</evidence>
<keyword evidence="1" id="KW-0344">Guanine-nucleotide releasing factor</keyword>
<organism evidence="5 6">
    <name type="scientific">Clytia hemisphaerica</name>
    <dbReference type="NCBI Taxonomy" id="252671"/>
    <lineage>
        <taxon>Eukaryota</taxon>
        <taxon>Metazoa</taxon>
        <taxon>Cnidaria</taxon>
        <taxon>Hydrozoa</taxon>
        <taxon>Hydroidolina</taxon>
        <taxon>Leptothecata</taxon>
        <taxon>Obeliida</taxon>
        <taxon>Clytiidae</taxon>
        <taxon>Clytia</taxon>
    </lineage>
</organism>
<dbReference type="Pfam" id="PF02141">
    <property type="entry name" value="DENN"/>
    <property type="match status" value="1"/>
</dbReference>
<feature type="region of interest" description="Disordered" evidence="2">
    <location>
        <begin position="1320"/>
        <end position="1347"/>
    </location>
</feature>
<dbReference type="InterPro" id="IPR037516">
    <property type="entry name" value="Tripartite_DENN"/>
</dbReference>
<dbReference type="Gene3D" id="2.100.10.50">
    <property type="match status" value="1"/>
</dbReference>
<feature type="compositionally biased region" description="Polar residues" evidence="2">
    <location>
        <begin position="1171"/>
        <end position="1194"/>
    </location>
</feature>
<dbReference type="SMART" id="SM00799">
    <property type="entry name" value="DENN"/>
    <property type="match status" value="1"/>
</dbReference>
<dbReference type="InterPro" id="IPR005113">
    <property type="entry name" value="uDENN_dom"/>
</dbReference>
<dbReference type="RefSeq" id="XP_066928785.1">
    <property type="nucleotide sequence ID" value="XM_067072684.1"/>
</dbReference>
<dbReference type="InterPro" id="IPR043153">
    <property type="entry name" value="DENN_C"/>
</dbReference>
<dbReference type="GeneID" id="136816363"/>
<dbReference type="GO" id="GO:0031410">
    <property type="term" value="C:cytoplasmic vesicle"/>
    <property type="evidence" value="ECO:0007669"/>
    <property type="project" value="TreeGrafter"/>
</dbReference>
<evidence type="ECO:0000259" key="4">
    <source>
        <dbReference type="PROSITE" id="PS51498"/>
    </source>
</evidence>
<dbReference type="InterPro" id="IPR005112">
    <property type="entry name" value="dDENN_dom"/>
</dbReference>
<evidence type="ECO:0000256" key="2">
    <source>
        <dbReference type="SAM" id="MobiDB-lite"/>
    </source>
</evidence>
<dbReference type="PROSITE" id="PS50211">
    <property type="entry name" value="DENN"/>
    <property type="match status" value="1"/>
</dbReference>
<proteinExistence type="predicted"/>
<dbReference type="PROSITE" id="PS51498">
    <property type="entry name" value="MABP"/>
    <property type="match status" value="1"/>
</dbReference>
<dbReference type="GO" id="GO:0032483">
    <property type="term" value="P:regulation of Rab protein signal transduction"/>
    <property type="evidence" value="ECO:0007669"/>
    <property type="project" value="TreeGrafter"/>
</dbReference>
<name>A0A7M5WMT7_9CNID</name>
<dbReference type="EnsemblMetazoa" id="CLYHEMT012163.1">
    <property type="protein sequence ID" value="CLYHEMP012163.1"/>
    <property type="gene ID" value="CLYHEMG012163"/>
</dbReference>
<dbReference type="Pfam" id="PF03456">
    <property type="entry name" value="uDENN"/>
    <property type="match status" value="1"/>
</dbReference>
<sequence length="1599" mass="177752">MAQRLGSDQPRVADYFVTVGLNDLKKPETDADETLEPITDIAVIFKSLGEEPPEGFECIDFTPSGLPANLNHGSLRSPSCFLCFRRGRDKPPLTDIGVLYEGKQRLMHGCDIVHKTPTKQVANVNNANNMRIFITYRRASPQFAHSSLAVIDICIVVASKGEKPPHAFCLVEKGLNQGLVGSDVYLCYRKSLARNNSLSYAAETISRYPIEDYEGYPLPDSVPLFCLPLGAVVECWPEKAQAPLPIFSTFALTSATGEKIYGAGVTFFEEFPTEKYTPEVESLIETQQQTHQDKHLVAQTNKCICLLSQYPFFDAFRRFLMSLYRLTISGTQNIPIERYISHFLHNIPFPTPQKPIVYVQIIHEGFEITEPSNGPIPISGASFTALLRCLGPDNSMVLLYCILTEHKILIHSLRPALLTSVGEALTSLIFPFQWKCPYIPLCPLKLADVLSAPLPFICGFDSRYFDQSSPPSDVTCVDLDTNMITQAVEKNEKPVTWKVLPKKPGKILKDRLDELFAELSKVANEHTNTAVEMAPLDDLTSVKKKKSLEIHIQEAFIRFHAQILKSYKQFLLPITSRPDIGSRDVKTLFDLEGFVRSRPRGTERFFQLMMKTQLFSHFIESRSLSSQNDAELAFFDECTERCEVTSQLLRNTGSSGSSTTVVVTPPDSSGLPPNEVYTYNGFPKLREDLFAAMRPPSLNKTTTNRLLPNVTNTPPRSPIVGRTVHERLQGSMSAKKQANSPTLWARCLLGHCFTLWFIHLPSYIKYFQNKQSLLFKAFEVLKKISETKAKLPDEVCYRVLMQLSGQFNHPALAVKTLFEMKRVGNQPNAVTWGYYHKAVLEGQWLPENASNSPSQLWNRLRLVVMAMNGFRKAITKRNTLVSFDSDEALDKAIGKQTQNHQNPQSAPLGVPGVTPITDSQDDLLVSIETEATPSNIDSQVIGDVTRQQPIAQGFLPGFATDFPDLTSHTTSNPTATASLPSFSINKKLNGHVRNLSLSSQSSDQDGSEALKSMNISKHKRQGSETSVNSSTSGGDTSILRHTESWDDLGGSQSSVADLYSEIGPSSKTSTKRGTIKKRNIALEAIICSCQVCTMCDKVVYDEEIMGAWSADDSNLNIVCPFCKIKRVPMLTISLKDYRGATTSNSSKIVGSVNSLCSDHSKNSANEMFASNSSIPKTIPSEQTQPKANEQTSDTDPFGIFASKDASTPQEETQADALADFFSGGAAPLAADIKPVQQSSTEHQDLVSLESNSAETSVNQNLVSLNQSSSHDIASLSQPGVVSDLVDMQHINQDLVSLTHTPVTSNPVQIQSGSHDLVSLSHSVPNSVASSPASSEKYKRHRKTSSASSGPIYLNTANTFEVEEKVIHSVPYLSPLVLRKELENLLANSEDGGMLLQSKDFVDQKPILYWNLVWYFRRLNLHSHLPSLLLQSMEKNEVGQMSGGSRGEVLISTSWDLNRQTNGFVPLYMLWSNNAERIKENDWTPKSMLTSITSHIQKNDVILPIKMLLDERARQQQKNPEIHWSLYRELLYLALTSCGVNNIEVAAFDREYKNAYREINKEYSDKLFPDDRPPSVKAVFCRIAFGHPMLQSRTPKTTGN</sequence>